<name>A0A0K2SMT2_LIMPI</name>
<evidence type="ECO:0000259" key="2">
    <source>
        <dbReference type="Pfam" id="PF13717"/>
    </source>
</evidence>
<dbReference type="EMBL" id="AP014924">
    <property type="protein sequence ID" value="BAS28438.1"/>
    <property type="molecule type" value="Genomic_DNA"/>
</dbReference>
<keyword evidence="4" id="KW-1185">Reference proteome</keyword>
<feature type="domain" description="Zinc finger/thioredoxin putative" evidence="2">
    <location>
        <begin position="83"/>
        <end position="115"/>
    </location>
</feature>
<dbReference type="InterPro" id="IPR054688">
    <property type="entry name" value="CD1247_N"/>
</dbReference>
<organism evidence="3 4">
    <name type="scientific">Limnochorda pilosa</name>
    <dbReference type="NCBI Taxonomy" id="1555112"/>
    <lineage>
        <taxon>Bacteria</taxon>
        <taxon>Bacillati</taxon>
        <taxon>Bacillota</taxon>
        <taxon>Limnochordia</taxon>
        <taxon>Limnochordales</taxon>
        <taxon>Limnochordaceae</taxon>
        <taxon>Limnochorda</taxon>
    </lineage>
</organism>
<protein>
    <recommendedName>
        <fullName evidence="2">Zinc finger/thioredoxin putative domain-containing protein</fullName>
    </recommendedName>
</protein>
<feature type="coiled-coil region" evidence="1">
    <location>
        <begin position="37"/>
        <end position="64"/>
    </location>
</feature>
<dbReference type="OrthoDB" id="2381377at2"/>
<reference evidence="4" key="1">
    <citation type="submission" date="2015-07" db="EMBL/GenBank/DDBJ databases">
        <title>Complete genome sequence and phylogenetic analysis of Limnochorda pilosa.</title>
        <authorList>
            <person name="Watanabe M."/>
            <person name="Kojima H."/>
            <person name="Fukui M."/>
        </authorList>
    </citation>
    <scope>NUCLEOTIDE SEQUENCE [LARGE SCALE GENOMIC DNA]</scope>
    <source>
        <strain evidence="4">HC45</strain>
    </source>
</reference>
<accession>A0A0K2SMT2</accession>
<evidence type="ECO:0000313" key="4">
    <source>
        <dbReference type="Proteomes" id="UP000065807"/>
    </source>
</evidence>
<sequence length="139" mass="14929">MSDVKQKLAYARGLLEGRGTDGASGSEPVWTSVLEALDSLDAAVEAMRGDLEELEEYVQAVDDDLFDVEADLYGYDEADMTELECPSCHTPLVVEAEFLEDEASEVTCPECGHVIHRGPLYQGTSQEVAGAPTADGASR</sequence>
<proteinExistence type="predicted"/>
<gene>
    <name evidence="3" type="ORF">LIP_2608</name>
</gene>
<keyword evidence="1" id="KW-0175">Coiled coil</keyword>
<dbReference type="AlphaFoldDB" id="A0A0K2SMT2"/>
<evidence type="ECO:0000313" key="3">
    <source>
        <dbReference type="EMBL" id="BAS28438.1"/>
    </source>
</evidence>
<dbReference type="NCBIfam" id="NF045650">
    <property type="entry name" value="CD1247_Nterm"/>
    <property type="match status" value="1"/>
</dbReference>
<dbReference type="NCBIfam" id="TIGR02098">
    <property type="entry name" value="MJ0042_CXXC"/>
    <property type="match status" value="1"/>
</dbReference>
<dbReference type="Proteomes" id="UP000065807">
    <property type="component" value="Chromosome"/>
</dbReference>
<dbReference type="InterPro" id="IPR011723">
    <property type="entry name" value="Znf/thioredoxin_put"/>
</dbReference>
<reference evidence="4" key="2">
    <citation type="journal article" date="2016" name="Int. J. Syst. Evol. Microbiol.">
        <title>Complete genome sequence and cell structure of Limnochorda pilosa, a Gram-negative spore-former within the phylum Firmicutes.</title>
        <authorList>
            <person name="Watanabe M."/>
            <person name="Kojima H."/>
            <person name="Fukui M."/>
        </authorList>
    </citation>
    <scope>NUCLEOTIDE SEQUENCE [LARGE SCALE GENOMIC DNA]</scope>
    <source>
        <strain evidence="4">HC45</strain>
    </source>
</reference>
<dbReference type="KEGG" id="lpil:LIP_2608"/>
<dbReference type="Pfam" id="PF13717">
    <property type="entry name" value="Zn_ribbon_4"/>
    <property type="match status" value="1"/>
</dbReference>
<dbReference type="STRING" id="1555112.LIP_2608"/>
<dbReference type="RefSeq" id="WP_068138790.1">
    <property type="nucleotide sequence ID" value="NZ_AP014924.1"/>
</dbReference>
<evidence type="ECO:0000256" key="1">
    <source>
        <dbReference type="SAM" id="Coils"/>
    </source>
</evidence>